<dbReference type="AlphaFoldDB" id="A0ABD2W952"/>
<proteinExistence type="predicted"/>
<keyword evidence="2" id="KW-1185">Reference proteome</keyword>
<name>A0ABD2W952_9HYME</name>
<accession>A0ABD2W952</accession>
<comment type="caution">
    <text evidence="1">The sequence shown here is derived from an EMBL/GenBank/DDBJ whole genome shotgun (WGS) entry which is preliminary data.</text>
</comment>
<gene>
    <name evidence="1" type="ORF">TKK_015825</name>
</gene>
<reference evidence="1 2" key="1">
    <citation type="journal article" date="2024" name="bioRxiv">
        <title>A reference genome for Trichogramma kaykai: A tiny desert-dwelling parasitoid wasp with competing sex-ratio distorters.</title>
        <authorList>
            <person name="Culotta J."/>
            <person name="Lindsey A.R."/>
        </authorList>
    </citation>
    <scope>NUCLEOTIDE SEQUENCE [LARGE SCALE GENOMIC DNA]</scope>
    <source>
        <strain evidence="1 2">KSX58</strain>
    </source>
</reference>
<organism evidence="1 2">
    <name type="scientific">Trichogramma kaykai</name>
    <dbReference type="NCBI Taxonomy" id="54128"/>
    <lineage>
        <taxon>Eukaryota</taxon>
        <taxon>Metazoa</taxon>
        <taxon>Ecdysozoa</taxon>
        <taxon>Arthropoda</taxon>
        <taxon>Hexapoda</taxon>
        <taxon>Insecta</taxon>
        <taxon>Pterygota</taxon>
        <taxon>Neoptera</taxon>
        <taxon>Endopterygota</taxon>
        <taxon>Hymenoptera</taxon>
        <taxon>Apocrita</taxon>
        <taxon>Proctotrupomorpha</taxon>
        <taxon>Chalcidoidea</taxon>
        <taxon>Trichogrammatidae</taxon>
        <taxon>Trichogramma</taxon>
    </lineage>
</organism>
<dbReference type="PANTHER" id="PTHR47331">
    <property type="entry name" value="PHD-TYPE DOMAIN-CONTAINING PROTEIN"/>
    <property type="match status" value="1"/>
</dbReference>
<evidence type="ECO:0000313" key="2">
    <source>
        <dbReference type="Proteomes" id="UP001627154"/>
    </source>
</evidence>
<dbReference type="PANTHER" id="PTHR47331:SF5">
    <property type="entry name" value="RIBONUCLEASE H"/>
    <property type="match status" value="1"/>
</dbReference>
<dbReference type="Proteomes" id="UP001627154">
    <property type="component" value="Unassembled WGS sequence"/>
</dbReference>
<dbReference type="EMBL" id="JBJJXI010000123">
    <property type="protein sequence ID" value="KAL3389632.1"/>
    <property type="molecule type" value="Genomic_DNA"/>
</dbReference>
<protein>
    <submittedName>
        <fullName evidence="1">Uncharacterized protein</fullName>
    </submittedName>
</protein>
<evidence type="ECO:0000313" key="1">
    <source>
        <dbReference type="EMBL" id="KAL3389632.1"/>
    </source>
</evidence>
<sequence>MSNSRYAAQSCLVRSEARFRKDPKLYDAYSKFMQEYVQLDHMELIPKGQISRPGAYLPHHGVFPNEIRVVFNASHRSSGGLSLNDLLLPGPKLQADITVVLSNWRCFRFAGTTDVEKMFR</sequence>